<organism evidence="3 4">
    <name type="scientific">Halotalea alkalilenta</name>
    <dbReference type="NCBI Taxonomy" id="376489"/>
    <lineage>
        <taxon>Bacteria</taxon>
        <taxon>Pseudomonadati</taxon>
        <taxon>Pseudomonadota</taxon>
        <taxon>Gammaproteobacteria</taxon>
        <taxon>Oceanospirillales</taxon>
        <taxon>Halomonadaceae</taxon>
        <taxon>Halotalea</taxon>
    </lineage>
</organism>
<evidence type="ECO:0000313" key="4">
    <source>
        <dbReference type="Proteomes" id="UP000077875"/>
    </source>
</evidence>
<proteinExistence type="predicted"/>
<sequence>MRLILDGEALVLPEGTSVAAALAASGDDHARSDLAGRPRAPFCGMGICQECRVCIDGRRRLACVTLIREGMKVERTR</sequence>
<dbReference type="STRING" id="376489.A5892_04245"/>
<dbReference type="InterPro" id="IPR042204">
    <property type="entry name" value="2Fe-2S-bd_N"/>
</dbReference>
<dbReference type="InterPro" id="IPR036010">
    <property type="entry name" value="2Fe-2S_ferredoxin-like_sf"/>
</dbReference>
<name>A0A172YJU1_9GAMM</name>
<dbReference type="Gene3D" id="3.10.20.440">
    <property type="entry name" value="2Fe-2S iron-sulphur cluster binding domain, sarcosine oxidase, alpha subunit, N-terminal domain"/>
    <property type="match status" value="1"/>
</dbReference>
<evidence type="ECO:0000256" key="1">
    <source>
        <dbReference type="ARBA" id="ARBA00023002"/>
    </source>
</evidence>
<dbReference type="KEGG" id="haa:A5892_04245"/>
<dbReference type="Pfam" id="PF13510">
    <property type="entry name" value="Fer2_4"/>
    <property type="match status" value="1"/>
</dbReference>
<dbReference type="SUPFAM" id="SSF54292">
    <property type="entry name" value="2Fe-2S ferredoxin-like"/>
    <property type="match status" value="1"/>
</dbReference>
<evidence type="ECO:0000313" key="3">
    <source>
        <dbReference type="EMBL" id="ANF59484.1"/>
    </source>
</evidence>
<keyword evidence="4" id="KW-1185">Reference proteome</keyword>
<dbReference type="EMBL" id="CP015243">
    <property type="protein sequence ID" value="ANF59484.1"/>
    <property type="molecule type" value="Genomic_DNA"/>
</dbReference>
<keyword evidence="1" id="KW-0560">Oxidoreductase</keyword>
<protein>
    <submittedName>
        <fullName evidence="3">(2Fe-2S)-binding protein</fullName>
    </submittedName>
</protein>
<dbReference type="AlphaFoldDB" id="A0A172YJU1"/>
<gene>
    <name evidence="3" type="ORF">A5892_04245</name>
</gene>
<reference evidence="3 4" key="1">
    <citation type="submission" date="2016-04" db="EMBL/GenBank/DDBJ databases">
        <title>Complete Genome Sequence of Halotalea alkalilenta IHB B 13600.</title>
        <authorList>
            <person name="Swarnkar M.K."/>
            <person name="Sharma A."/>
            <person name="Kaushal K."/>
            <person name="Soni R."/>
            <person name="Rana S."/>
            <person name="Singh A.K."/>
            <person name="Gulati A."/>
        </authorList>
    </citation>
    <scope>NUCLEOTIDE SEQUENCE [LARGE SCALE GENOMIC DNA]</scope>
    <source>
        <strain evidence="3 4">IHB B 13600</strain>
    </source>
</reference>
<feature type="domain" description="2Fe-2S ferredoxin-type" evidence="2">
    <location>
        <begin position="1"/>
        <end position="77"/>
    </location>
</feature>
<accession>A0A172YJU1</accession>
<evidence type="ECO:0000259" key="2">
    <source>
        <dbReference type="PROSITE" id="PS51085"/>
    </source>
</evidence>
<dbReference type="GO" id="GO:0051536">
    <property type="term" value="F:iron-sulfur cluster binding"/>
    <property type="evidence" value="ECO:0007669"/>
    <property type="project" value="InterPro"/>
</dbReference>
<dbReference type="GO" id="GO:0016491">
    <property type="term" value="F:oxidoreductase activity"/>
    <property type="evidence" value="ECO:0007669"/>
    <property type="project" value="UniProtKB-KW"/>
</dbReference>
<dbReference type="Proteomes" id="UP000077875">
    <property type="component" value="Chromosome"/>
</dbReference>
<dbReference type="InterPro" id="IPR001041">
    <property type="entry name" value="2Fe-2S_ferredoxin-type"/>
</dbReference>
<dbReference type="PROSITE" id="PS51085">
    <property type="entry name" value="2FE2S_FER_2"/>
    <property type="match status" value="1"/>
</dbReference>